<evidence type="ECO:0000313" key="4">
    <source>
        <dbReference type="EMBL" id="GGA77219.1"/>
    </source>
</evidence>
<protein>
    <submittedName>
        <fullName evidence="4">Quinone oxidoreductase</fullName>
    </submittedName>
</protein>
<dbReference type="InterPro" id="IPR013154">
    <property type="entry name" value="ADH-like_N"/>
</dbReference>
<dbReference type="Pfam" id="PF08240">
    <property type="entry name" value="ADH_N"/>
    <property type="match status" value="1"/>
</dbReference>
<sequence>MMKTNDMNSGAVQPQIPERAPAIIYRSFGGPEVLELTEVPVSGPGPDEVLIRHTAISVNFSDVNARRGGFYIGQDNPEAVIPGNEAVGVVVAAGINAEGYAVGDRVAYVGMGGAFFANSGSYATYRTVPASRLIRVPDGLADSDIAAVLMKGMTASAAINRFYKPGAGETVLIHGATGGVGLILFQWAKHCGARVFGTVGSTAKAEVVRSYGCDEPILYREVNFVDRVRELCPQGVDVVYDGVGGDTFIASLDCVRPFGKLINYGNVSGPLPSVNLMLLSAKGSLSIGRVGVTDHIKSPEDYQSVAAELFSLCLSGAIRPCVQAILPLGEAATAHQMLESHQKAGSNILVP</sequence>
<dbReference type="SMART" id="SM00829">
    <property type="entry name" value="PKS_ER"/>
    <property type="match status" value="1"/>
</dbReference>
<accession>A0A916W954</accession>
<dbReference type="GO" id="GO:0005829">
    <property type="term" value="C:cytosol"/>
    <property type="evidence" value="ECO:0007669"/>
    <property type="project" value="TreeGrafter"/>
</dbReference>
<dbReference type="SUPFAM" id="SSF51735">
    <property type="entry name" value="NAD(P)-binding Rossmann-fold domains"/>
    <property type="match status" value="1"/>
</dbReference>
<keyword evidence="2" id="KW-0560">Oxidoreductase</keyword>
<dbReference type="CDD" id="cd05286">
    <property type="entry name" value="QOR2"/>
    <property type="match status" value="1"/>
</dbReference>
<dbReference type="Pfam" id="PF00107">
    <property type="entry name" value="ADH_zinc_N"/>
    <property type="match status" value="1"/>
</dbReference>
<dbReference type="InterPro" id="IPR020843">
    <property type="entry name" value="ER"/>
</dbReference>
<dbReference type="GO" id="GO:0003960">
    <property type="term" value="F:quinone reductase (NADPH) activity"/>
    <property type="evidence" value="ECO:0007669"/>
    <property type="project" value="InterPro"/>
</dbReference>
<dbReference type="EMBL" id="BMIF01000012">
    <property type="protein sequence ID" value="GGA77219.1"/>
    <property type="molecule type" value="Genomic_DNA"/>
</dbReference>
<dbReference type="PANTHER" id="PTHR48106:SF13">
    <property type="entry name" value="QUINONE OXIDOREDUCTASE-RELATED"/>
    <property type="match status" value="1"/>
</dbReference>
<reference evidence="4" key="1">
    <citation type="journal article" date="2014" name="Int. J. Syst. Evol. Microbiol.">
        <title>Complete genome sequence of Corynebacterium casei LMG S-19264T (=DSM 44701T), isolated from a smear-ripened cheese.</title>
        <authorList>
            <consortium name="US DOE Joint Genome Institute (JGI-PGF)"/>
            <person name="Walter F."/>
            <person name="Albersmeier A."/>
            <person name="Kalinowski J."/>
            <person name="Ruckert C."/>
        </authorList>
    </citation>
    <scope>NUCLEOTIDE SEQUENCE</scope>
    <source>
        <strain evidence="4">CGMCC 1.15320</strain>
    </source>
</reference>
<dbReference type="InterPro" id="IPR036291">
    <property type="entry name" value="NAD(P)-bd_dom_sf"/>
</dbReference>
<comment type="caution">
    <text evidence="4">The sequence shown here is derived from an EMBL/GenBank/DDBJ whole genome shotgun (WGS) entry which is preliminary data.</text>
</comment>
<evidence type="ECO:0000256" key="1">
    <source>
        <dbReference type="ARBA" id="ARBA00022857"/>
    </source>
</evidence>
<reference evidence="4" key="2">
    <citation type="submission" date="2020-09" db="EMBL/GenBank/DDBJ databases">
        <authorList>
            <person name="Sun Q."/>
            <person name="Zhou Y."/>
        </authorList>
    </citation>
    <scope>NUCLEOTIDE SEQUENCE</scope>
    <source>
        <strain evidence="4">CGMCC 1.15320</strain>
    </source>
</reference>
<evidence type="ECO:0000256" key="2">
    <source>
        <dbReference type="ARBA" id="ARBA00023002"/>
    </source>
</evidence>
<dbReference type="Gene3D" id="3.40.50.720">
    <property type="entry name" value="NAD(P)-binding Rossmann-like Domain"/>
    <property type="match status" value="1"/>
</dbReference>
<dbReference type="SUPFAM" id="SSF50129">
    <property type="entry name" value="GroES-like"/>
    <property type="match status" value="1"/>
</dbReference>
<dbReference type="PANTHER" id="PTHR48106">
    <property type="entry name" value="QUINONE OXIDOREDUCTASE PIG3-RELATED"/>
    <property type="match status" value="1"/>
</dbReference>
<name>A0A916W954_9HYPH</name>
<dbReference type="Gene3D" id="3.90.180.10">
    <property type="entry name" value="Medium-chain alcohol dehydrogenases, catalytic domain"/>
    <property type="match status" value="1"/>
</dbReference>
<evidence type="ECO:0000259" key="3">
    <source>
        <dbReference type="SMART" id="SM00829"/>
    </source>
</evidence>
<dbReference type="AlphaFoldDB" id="A0A916W954"/>
<evidence type="ECO:0000313" key="5">
    <source>
        <dbReference type="Proteomes" id="UP000636264"/>
    </source>
</evidence>
<dbReference type="GO" id="GO:0035925">
    <property type="term" value="F:mRNA 3'-UTR AU-rich region binding"/>
    <property type="evidence" value="ECO:0007669"/>
    <property type="project" value="TreeGrafter"/>
</dbReference>
<feature type="domain" description="Enoyl reductase (ER)" evidence="3">
    <location>
        <begin position="29"/>
        <end position="349"/>
    </location>
</feature>
<dbReference type="RefSeq" id="WP_188722313.1">
    <property type="nucleotide sequence ID" value="NZ_BMIF01000012.1"/>
</dbReference>
<dbReference type="Proteomes" id="UP000636264">
    <property type="component" value="Unassembled WGS sequence"/>
</dbReference>
<dbReference type="InterPro" id="IPR013149">
    <property type="entry name" value="ADH-like_C"/>
</dbReference>
<gene>
    <name evidence="4" type="ORF">GCM10011385_34190</name>
</gene>
<keyword evidence="5" id="KW-1185">Reference proteome</keyword>
<dbReference type="InterPro" id="IPR047618">
    <property type="entry name" value="QOR-like"/>
</dbReference>
<dbReference type="GO" id="GO:0070402">
    <property type="term" value="F:NADPH binding"/>
    <property type="evidence" value="ECO:0007669"/>
    <property type="project" value="TreeGrafter"/>
</dbReference>
<keyword evidence="1" id="KW-0521">NADP</keyword>
<dbReference type="InterPro" id="IPR011032">
    <property type="entry name" value="GroES-like_sf"/>
</dbReference>
<organism evidence="4 5">
    <name type="scientific">Nitratireductor aestuarii</name>
    <dbReference type="NCBI Taxonomy" id="1735103"/>
    <lineage>
        <taxon>Bacteria</taxon>
        <taxon>Pseudomonadati</taxon>
        <taxon>Pseudomonadota</taxon>
        <taxon>Alphaproteobacteria</taxon>
        <taxon>Hyphomicrobiales</taxon>
        <taxon>Phyllobacteriaceae</taxon>
        <taxon>Nitratireductor</taxon>
    </lineage>
</organism>
<proteinExistence type="predicted"/>